<name>A0A8K0DFC6_IGNLU</name>
<sequence>MRSLPMYPNLSKSHFPKNEDLRGFADNIIVTTPKKISVNLTFDQLKMACTELVTVNGRSFALLEDFGFTKIVDPILKAMPESCAINPENIKHEVHKQAFDRSTLGINVQYIKRKQLVLRSLAMKELKRRHTATYIASTIADVLTEFNIDLKQIYSVTSDNGANMVKAISILSEQQTESEEAEDVKYFEDNGLQNVENIENVHSVTRWHSTHDMLQRRLLLKQFCEDMSPTIKELHISTADWAEIENVVSAVKPAKIATKALQEENLMAGDFYGTWLKYPRFKVVLNETQIESAKNYIIKVWEALPYLENSEPNLLNLSSITGDNGSSSSSTEDDVIENFLKEAEKRRVSKGSGDSTTLQITLNSSFEEQRQKRDCNIINYWMNKENVSPDLQKISFLCLLHNAFNKLWAEEAFRMQVSKKLEEFENLREQHMDAQGNLGTHKPGGFRVLQRLETYKGLGAINSQELCC</sequence>
<dbReference type="GO" id="GO:0005634">
    <property type="term" value="C:nucleus"/>
    <property type="evidence" value="ECO:0007669"/>
    <property type="project" value="TreeGrafter"/>
</dbReference>
<comment type="caution">
    <text evidence="1">The sequence shown here is derived from an EMBL/GenBank/DDBJ whole genome shotgun (WGS) entry which is preliminary data.</text>
</comment>
<keyword evidence="2" id="KW-1185">Reference proteome</keyword>
<protein>
    <submittedName>
        <fullName evidence="1">Uncharacterized protein</fullName>
    </submittedName>
</protein>
<dbReference type="AlphaFoldDB" id="A0A8K0DFC6"/>
<dbReference type="InterPro" id="IPR012337">
    <property type="entry name" value="RNaseH-like_sf"/>
</dbReference>
<dbReference type="Proteomes" id="UP000801492">
    <property type="component" value="Unassembled WGS sequence"/>
</dbReference>
<gene>
    <name evidence="1" type="ORF">ILUMI_01046</name>
</gene>
<organism evidence="1 2">
    <name type="scientific">Ignelater luminosus</name>
    <name type="common">Cucubano</name>
    <name type="synonym">Pyrophorus luminosus</name>
    <dbReference type="NCBI Taxonomy" id="2038154"/>
    <lineage>
        <taxon>Eukaryota</taxon>
        <taxon>Metazoa</taxon>
        <taxon>Ecdysozoa</taxon>
        <taxon>Arthropoda</taxon>
        <taxon>Hexapoda</taxon>
        <taxon>Insecta</taxon>
        <taxon>Pterygota</taxon>
        <taxon>Neoptera</taxon>
        <taxon>Endopterygota</taxon>
        <taxon>Coleoptera</taxon>
        <taxon>Polyphaga</taxon>
        <taxon>Elateriformia</taxon>
        <taxon>Elateroidea</taxon>
        <taxon>Elateridae</taxon>
        <taxon>Agrypninae</taxon>
        <taxon>Pyrophorini</taxon>
        <taxon>Ignelater</taxon>
    </lineage>
</organism>
<dbReference type="OrthoDB" id="6769664at2759"/>
<dbReference type="GO" id="GO:0006357">
    <property type="term" value="P:regulation of transcription by RNA polymerase II"/>
    <property type="evidence" value="ECO:0007669"/>
    <property type="project" value="TreeGrafter"/>
</dbReference>
<accession>A0A8K0DFC6</accession>
<evidence type="ECO:0000313" key="1">
    <source>
        <dbReference type="EMBL" id="KAF2905138.1"/>
    </source>
</evidence>
<dbReference type="SUPFAM" id="SSF53098">
    <property type="entry name" value="Ribonuclease H-like"/>
    <property type="match status" value="1"/>
</dbReference>
<dbReference type="PANTHER" id="PTHR46169">
    <property type="entry name" value="DNA REPLICATION-RELATED ELEMENT FACTOR, ISOFORM A"/>
    <property type="match status" value="1"/>
</dbReference>
<dbReference type="PANTHER" id="PTHR46169:SF29">
    <property type="entry name" value="DNA REPLICATION-RELATED ELEMENT FACTOR, ISOFORM A"/>
    <property type="match status" value="1"/>
</dbReference>
<dbReference type="InterPro" id="IPR052717">
    <property type="entry name" value="Vacuolar_transposase_reg"/>
</dbReference>
<dbReference type="EMBL" id="VTPC01000598">
    <property type="protein sequence ID" value="KAF2905138.1"/>
    <property type="molecule type" value="Genomic_DNA"/>
</dbReference>
<reference evidence="1" key="1">
    <citation type="submission" date="2019-08" db="EMBL/GenBank/DDBJ databases">
        <title>The genome of the North American firefly Photinus pyralis.</title>
        <authorList>
            <consortium name="Photinus pyralis genome working group"/>
            <person name="Fallon T.R."/>
            <person name="Sander Lower S.E."/>
            <person name="Weng J.-K."/>
        </authorList>
    </citation>
    <scope>NUCLEOTIDE SEQUENCE</scope>
    <source>
        <strain evidence="1">TRF0915ILg1</strain>
        <tissue evidence="1">Whole body</tissue>
    </source>
</reference>
<evidence type="ECO:0000313" key="2">
    <source>
        <dbReference type="Proteomes" id="UP000801492"/>
    </source>
</evidence>
<proteinExistence type="predicted"/>